<dbReference type="Proteomes" id="UP001055102">
    <property type="component" value="Unassembled WGS sequence"/>
</dbReference>
<reference evidence="2" key="1">
    <citation type="journal article" date="2021" name="Front. Microbiol.">
        <title>Comprehensive Comparative Genomics and Phenotyping of Methylobacterium Species.</title>
        <authorList>
            <person name="Alessa O."/>
            <person name="Ogura Y."/>
            <person name="Fujitani Y."/>
            <person name="Takami H."/>
            <person name="Hayashi T."/>
            <person name="Sahin N."/>
            <person name="Tani A."/>
        </authorList>
    </citation>
    <scope>NUCLEOTIDE SEQUENCE</scope>
    <source>
        <strain evidence="2">LMG 23639</strain>
    </source>
</reference>
<comment type="caution">
    <text evidence="2">The sequence shown here is derived from an EMBL/GenBank/DDBJ whole genome shotgun (WGS) entry which is preliminary data.</text>
</comment>
<accession>A0ABQ4SRQ3</accession>
<keyword evidence="3" id="KW-1185">Reference proteome</keyword>
<gene>
    <name evidence="2" type="ORF">AOPFMNJM_1188</name>
</gene>
<protein>
    <recommendedName>
        <fullName evidence="4">DUF1192 domain-containing protein</fullName>
    </recommendedName>
</protein>
<keyword evidence="1" id="KW-0175">Coiled coil</keyword>
<dbReference type="Pfam" id="PF06698">
    <property type="entry name" value="DUF1192"/>
    <property type="match status" value="1"/>
</dbReference>
<evidence type="ECO:0000313" key="2">
    <source>
        <dbReference type="EMBL" id="GJE05882.1"/>
    </source>
</evidence>
<dbReference type="EMBL" id="BPQR01000019">
    <property type="protein sequence ID" value="GJE05882.1"/>
    <property type="molecule type" value="Genomic_DNA"/>
</dbReference>
<dbReference type="InterPro" id="IPR009579">
    <property type="entry name" value="DUF1192"/>
</dbReference>
<organism evidence="2 3">
    <name type="scientific">Methylobacterium jeotgali</name>
    <dbReference type="NCBI Taxonomy" id="381630"/>
    <lineage>
        <taxon>Bacteria</taxon>
        <taxon>Pseudomonadati</taxon>
        <taxon>Pseudomonadota</taxon>
        <taxon>Alphaproteobacteria</taxon>
        <taxon>Hyphomicrobiales</taxon>
        <taxon>Methylobacteriaceae</taxon>
        <taxon>Methylobacterium</taxon>
    </lineage>
</organism>
<evidence type="ECO:0000313" key="3">
    <source>
        <dbReference type="Proteomes" id="UP001055102"/>
    </source>
</evidence>
<dbReference type="RefSeq" id="WP_238274546.1">
    <property type="nucleotide sequence ID" value="NZ_BPQR01000019.1"/>
</dbReference>
<evidence type="ECO:0008006" key="4">
    <source>
        <dbReference type="Google" id="ProtNLM"/>
    </source>
</evidence>
<proteinExistence type="predicted"/>
<reference evidence="2" key="2">
    <citation type="submission" date="2021-08" db="EMBL/GenBank/DDBJ databases">
        <authorList>
            <person name="Tani A."/>
            <person name="Ola A."/>
            <person name="Ogura Y."/>
            <person name="Katsura K."/>
            <person name="Hayashi T."/>
        </authorList>
    </citation>
    <scope>NUCLEOTIDE SEQUENCE</scope>
    <source>
        <strain evidence="2">LMG 23639</strain>
    </source>
</reference>
<evidence type="ECO:0000256" key="1">
    <source>
        <dbReference type="SAM" id="Coils"/>
    </source>
</evidence>
<name>A0ABQ4SRQ3_9HYPH</name>
<sequence length="62" mass="6761">MDDDIWTPKRPAAHEIGQKLDDLSVDDLEARAASLRAEIERIEAAITAKRAALEAAGSVFKL</sequence>
<feature type="coiled-coil region" evidence="1">
    <location>
        <begin position="25"/>
        <end position="52"/>
    </location>
</feature>